<dbReference type="UniPathway" id="UPA00060">
    <property type="reaction ID" value="UER00138"/>
</dbReference>
<dbReference type="Proteomes" id="UP000614424">
    <property type="component" value="Unassembled WGS sequence"/>
</dbReference>
<reference evidence="4 5" key="1">
    <citation type="submission" date="2020-08" db="EMBL/GenBank/DDBJ databases">
        <title>Bridging the membrane lipid divide: bacteria of the FCB group superphylum have the potential to synthesize archaeal ether lipids.</title>
        <authorList>
            <person name="Villanueva L."/>
            <person name="Von Meijenfeldt F.A.B."/>
            <person name="Westbye A.B."/>
            <person name="Yadav S."/>
            <person name="Hopmans E.C."/>
            <person name="Dutilh B.E."/>
            <person name="Sinninghe Damste J.S."/>
        </authorList>
    </citation>
    <scope>NUCLEOTIDE SEQUENCE [LARGE SCALE GENOMIC DNA]</scope>
    <source>
        <strain evidence="4">NIOZ-UU47</strain>
    </source>
</reference>
<dbReference type="NCBIfam" id="TIGR00097">
    <property type="entry name" value="HMP-P_kinase"/>
    <property type="match status" value="1"/>
</dbReference>
<dbReference type="GO" id="GO:0009228">
    <property type="term" value="P:thiamine biosynthetic process"/>
    <property type="evidence" value="ECO:0007669"/>
    <property type="project" value="InterPro"/>
</dbReference>
<evidence type="ECO:0000256" key="2">
    <source>
        <dbReference type="ARBA" id="ARBA00012135"/>
    </source>
</evidence>
<gene>
    <name evidence="4" type="primary">thiD</name>
    <name evidence="4" type="ORF">H8E41_08895</name>
</gene>
<comment type="pathway">
    <text evidence="1">Cofactor biosynthesis; thiamine diphosphate biosynthesis.</text>
</comment>
<accession>A0A8J6NC16</accession>
<sequence>MIDQLPIALTIAGSDPSGGAGIQADLKTFSAIGVYGAAAITSLTIQNTMGVSGCYTLNPDVVRQQITCVLNDMHVTHVKIGMTGSSEVAETIADALDGFTGEVIYDPVRISSSGADLMSGEDGMTAWKKLISRATVLTPNRDELEQLAGNRFATTEQALEAAGKIMEDFPHLRVLCLTGGHFQTKKSITDSMIKRISGSNGEVAEPFVSTMNHDRIETKNLHGTGCTFASAFTAFHMETQDDTAAFTRASQFVYKLIRASTDKRIGHGTGGPLVHHLWSSWKDKK</sequence>
<evidence type="ECO:0000259" key="3">
    <source>
        <dbReference type="Pfam" id="PF08543"/>
    </source>
</evidence>
<dbReference type="EMBL" id="JACNJZ010000122">
    <property type="protein sequence ID" value="MBC8318011.1"/>
    <property type="molecule type" value="Genomic_DNA"/>
</dbReference>
<dbReference type="CDD" id="cd01169">
    <property type="entry name" value="HMPP_kinase"/>
    <property type="match status" value="1"/>
</dbReference>
<keyword evidence="4" id="KW-0418">Kinase</keyword>
<dbReference type="GO" id="GO:0009229">
    <property type="term" value="P:thiamine diphosphate biosynthetic process"/>
    <property type="evidence" value="ECO:0007669"/>
    <property type="project" value="UniProtKB-UniPathway"/>
</dbReference>
<protein>
    <recommendedName>
        <fullName evidence="2">hydroxymethylpyrimidine kinase</fullName>
        <ecNumber evidence="2">2.7.1.49</ecNumber>
    </recommendedName>
</protein>
<evidence type="ECO:0000256" key="1">
    <source>
        <dbReference type="ARBA" id="ARBA00004948"/>
    </source>
</evidence>
<feature type="domain" description="Pyridoxamine kinase/Phosphomethylpyrimidine kinase" evidence="3">
    <location>
        <begin position="15"/>
        <end position="269"/>
    </location>
</feature>
<dbReference type="InterPro" id="IPR029056">
    <property type="entry name" value="Ribokinase-like"/>
</dbReference>
<dbReference type="Gene3D" id="3.40.1190.20">
    <property type="match status" value="1"/>
</dbReference>
<organism evidence="4 5">
    <name type="scientific">Candidatus Desulfobia pelagia</name>
    <dbReference type="NCBI Taxonomy" id="2841692"/>
    <lineage>
        <taxon>Bacteria</taxon>
        <taxon>Pseudomonadati</taxon>
        <taxon>Thermodesulfobacteriota</taxon>
        <taxon>Desulfobulbia</taxon>
        <taxon>Desulfobulbales</taxon>
        <taxon>Desulfobulbaceae</taxon>
        <taxon>Candidatus Desulfobia</taxon>
    </lineage>
</organism>
<dbReference type="GO" id="GO:0008972">
    <property type="term" value="F:phosphomethylpyrimidine kinase activity"/>
    <property type="evidence" value="ECO:0007669"/>
    <property type="project" value="InterPro"/>
</dbReference>
<proteinExistence type="predicted"/>
<evidence type="ECO:0000313" key="5">
    <source>
        <dbReference type="Proteomes" id="UP000614424"/>
    </source>
</evidence>
<dbReference type="PANTHER" id="PTHR20858">
    <property type="entry name" value="PHOSPHOMETHYLPYRIMIDINE KINASE"/>
    <property type="match status" value="1"/>
</dbReference>
<dbReference type="Pfam" id="PF08543">
    <property type="entry name" value="Phos_pyr_kin"/>
    <property type="match status" value="1"/>
</dbReference>
<dbReference type="EC" id="2.7.1.49" evidence="2"/>
<keyword evidence="4" id="KW-0808">Transferase</keyword>
<comment type="caution">
    <text evidence="4">The sequence shown here is derived from an EMBL/GenBank/DDBJ whole genome shotgun (WGS) entry which is preliminary data.</text>
</comment>
<dbReference type="GO" id="GO:0008902">
    <property type="term" value="F:hydroxymethylpyrimidine kinase activity"/>
    <property type="evidence" value="ECO:0007669"/>
    <property type="project" value="UniProtKB-EC"/>
</dbReference>
<dbReference type="InterPro" id="IPR013749">
    <property type="entry name" value="PM/HMP-P_kinase-1"/>
</dbReference>
<dbReference type="PANTHER" id="PTHR20858:SF17">
    <property type="entry name" value="HYDROXYMETHYLPYRIMIDINE_PHOSPHOMETHYLPYRIMIDINE KINASE THI20-RELATED"/>
    <property type="match status" value="1"/>
</dbReference>
<name>A0A8J6NC16_9BACT</name>
<dbReference type="SUPFAM" id="SSF53613">
    <property type="entry name" value="Ribokinase-like"/>
    <property type="match status" value="1"/>
</dbReference>
<dbReference type="InterPro" id="IPR004399">
    <property type="entry name" value="HMP/HMP-P_kinase_dom"/>
</dbReference>
<dbReference type="AlphaFoldDB" id="A0A8J6NC16"/>
<dbReference type="GO" id="GO:0005829">
    <property type="term" value="C:cytosol"/>
    <property type="evidence" value="ECO:0007669"/>
    <property type="project" value="TreeGrafter"/>
</dbReference>
<evidence type="ECO:0000313" key="4">
    <source>
        <dbReference type="EMBL" id="MBC8318011.1"/>
    </source>
</evidence>